<keyword evidence="2" id="KW-0732">Signal</keyword>
<reference evidence="3 4" key="1">
    <citation type="journal article" date="2012" name="Genome Biol.">
        <title>Genome and low-iron response of an oceanic diatom adapted to chronic iron limitation.</title>
        <authorList>
            <person name="Lommer M."/>
            <person name="Specht M."/>
            <person name="Roy A.S."/>
            <person name="Kraemer L."/>
            <person name="Andreson R."/>
            <person name="Gutowska M.A."/>
            <person name="Wolf J."/>
            <person name="Bergner S.V."/>
            <person name="Schilhabel M.B."/>
            <person name="Klostermeier U.C."/>
            <person name="Beiko R.G."/>
            <person name="Rosenstiel P."/>
            <person name="Hippler M."/>
            <person name="Laroche J."/>
        </authorList>
    </citation>
    <scope>NUCLEOTIDE SEQUENCE [LARGE SCALE GENOMIC DNA]</scope>
    <source>
        <strain evidence="3 4">CCMP1005</strain>
    </source>
</reference>
<evidence type="ECO:0000256" key="2">
    <source>
        <dbReference type="SAM" id="SignalP"/>
    </source>
</evidence>
<dbReference type="Proteomes" id="UP000266841">
    <property type="component" value="Unassembled WGS sequence"/>
</dbReference>
<dbReference type="InterPro" id="IPR024131">
    <property type="entry name" value="UPF0489"/>
</dbReference>
<feature type="signal peptide" evidence="2">
    <location>
        <begin position="1"/>
        <end position="15"/>
    </location>
</feature>
<accession>K0SRM9</accession>
<dbReference type="EMBL" id="AGNL01018088">
    <property type="protein sequence ID" value="EJK63661.1"/>
    <property type="molecule type" value="Genomic_DNA"/>
</dbReference>
<dbReference type="OrthoDB" id="418142at2759"/>
<evidence type="ECO:0000313" key="4">
    <source>
        <dbReference type="Proteomes" id="UP000266841"/>
    </source>
</evidence>
<name>K0SRM9_THAOC</name>
<protein>
    <submittedName>
        <fullName evidence="3">Uncharacterized protein</fullName>
    </submittedName>
</protein>
<comment type="caution">
    <text evidence="3">The sequence shown here is derived from an EMBL/GenBank/DDBJ whole genome shotgun (WGS) entry which is preliminary data.</text>
</comment>
<proteinExistence type="predicted"/>
<evidence type="ECO:0000313" key="3">
    <source>
        <dbReference type="EMBL" id="EJK63661.1"/>
    </source>
</evidence>
<dbReference type="AlphaFoldDB" id="K0SRM9"/>
<feature type="region of interest" description="Disordered" evidence="1">
    <location>
        <begin position="60"/>
        <end position="81"/>
    </location>
</feature>
<organism evidence="3 4">
    <name type="scientific">Thalassiosira oceanica</name>
    <name type="common">Marine diatom</name>
    <dbReference type="NCBI Taxonomy" id="159749"/>
    <lineage>
        <taxon>Eukaryota</taxon>
        <taxon>Sar</taxon>
        <taxon>Stramenopiles</taxon>
        <taxon>Ochrophyta</taxon>
        <taxon>Bacillariophyta</taxon>
        <taxon>Coscinodiscophyceae</taxon>
        <taxon>Thalassiosirophycidae</taxon>
        <taxon>Thalassiosirales</taxon>
        <taxon>Thalassiosiraceae</taxon>
        <taxon>Thalassiosira</taxon>
    </lineage>
</organism>
<keyword evidence="4" id="KW-1185">Reference proteome</keyword>
<feature type="compositionally biased region" description="Basic and acidic residues" evidence="1">
    <location>
        <begin position="64"/>
        <end position="74"/>
    </location>
</feature>
<gene>
    <name evidence="3" type="ORF">THAOC_15667</name>
</gene>
<feature type="chain" id="PRO_5013379759" evidence="2">
    <location>
        <begin position="16"/>
        <end position="580"/>
    </location>
</feature>
<sequence>MRLLAFLVAATAAAAEAPDYVLVEEHHHVLPHILALVAEGKVRKGATLVHLDSHHDMGLPASWNHDDSSSRNDRTSPSVSHHSVHLEHTHINNFLLALGLLDALDHVIFVEMPWSRQCVDLHNRTKSLRLGFVDGVPRVAYEATVSEQRALGGIFEGHQIVDELETVKTLKFSVIALSDAPRMISKLVGDTDVILDVDLDVYATTSPGALALRSAGLDSATIRRLYRLAHDMCVFDATFDFSRAAVESNCKVEPLGSGPVTVRLFQEDLRDVVDSAEHASDILWTDSRRDAFTSTLRPFSSDLKASFNIEEKMREFIQQPFHDDANSLEGVGHVLRETIRQLDRVKVVTAVRSPFYAPAELLGEVECKAYELFSEVFGTGGTLLYHDGVKANRTGCLQSHPVDCHHSVGAFRHVETMELKEQDVDAHFFSDEESDVVVEACFVNDGDEEVEIYWSVLKLETLQPGKKTYFKTTAGSRWSFRRGDDVLKTVHIGRSARNVYPLHGASFVSRPVEMLFFTPSYARIVFDAGDGEVEYEGDLTQPVETYHGHIWRAYDALGNLLGSRTVDAAEGYQQEFHTEL</sequence>
<dbReference type="Pfam" id="PF12640">
    <property type="entry name" value="UPF0489"/>
    <property type="match status" value="1"/>
</dbReference>
<evidence type="ECO:0000256" key="1">
    <source>
        <dbReference type="SAM" id="MobiDB-lite"/>
    </source>
</evidence>